<sequence length="399" mass="46599">ALNFVGHTFSTRYLLSVLPRAMYDDQVAGNFQLLLGHLVRDMRSLFEEGLVSPIYNKKFYVCVVNIIGDWPFLAKAFTYNRTFGNSAKRETSKKDATGICHACLADRPGYPFEDFESQEPRWRQTMNAVPAYDTTPVLMTMPHDPDDPSGFAGQDYFHGFHLGAGKIFIASCLALLSYTFRGQSFKARFKSMEDTFFNWCSHHRQHPYIRKLNQDTLGWPHGTEPPMGGWSKGSTTLCLLRWFVCYCHQIRDEIPQDSLLFMSWKAAWEINKFFSLLYREKLWVEDLRAKEIAAHGRAFLKLNGRCAKRAFDEHRPFFMFMPNLHRLQHLMMRMEDQARVSKWVQNGLMWSCQVEEDFIGRPSRVSRRVHPRRVVERTLLRCLLAAGRQFRRAGLLRDR</sequence>
<protein>
    <submittedName>
        <fullName evidence="1">Uncharacterized protein</fullName>
    </submittedName>
</protein>
<dbReference type="Proteomes" id="UP000601435">
    <property type="component" value="Unassembled WGS sequence"/>
</dbReference>
<reference evidence="1" key="1">
    <citation type="submission" date="2021-02" db="EMBL/GenBank/DDBJ databases">
        <authorList>
            <person name="Dougan E. K."/>
            <person name="Rhodes N."/>
            <person name="Thang M."/>
            <person name="Chan C."/>
        </authorList>
    </citation>
    <scope>NUCLEOTIDE SEQUENCE</scope>
</reference>
<name>A0A812YIQ1_9DINO</name>
<dbReference type="OrthoDB" id="431257at2759"/>
<gene>
    <name evidence="1" type="ORF">SNEC2469_LOCUS22941</name>
</gene>
<keyword evidence="2" id="KW-1185">Reference proteome</keyword>
<feature type="non-terminal residue" evidence="1">
    <location>
        <position position="1"/>
    </location>
</feature>
<organism evidence="1 2">
    <name type="scientific">Symbiodinium necroappetens</name>
    <dbReference type="NCBI Taxonomy" id="1628268"/>
    <lineage>
        <taxon>Eukaryota</taxon>
        <taxon>Sar</taxon>
        <taxon>Alveolata</taxon>
        <taxon>Dinophyceae</taxon>
        <taxon>Suessiales</taxon>
        <taxon>Symbiodiniaceae</taxon>
        <taxon>Symbiodinium</taxon>
    </lineage>
</organism>
<evidence type="ECO:0000313" key="1">
    <source>
        <dbReference type="EMBL" id="CAE7782576.1"/>
    </source>
</evidence>
<comment type="caution">
    <text evidence="1">The sequence shown here is derived from an EMBL/GenBank/DDBJ whole genome shotgun (WGS) entry which is preliminary data.</text>
</comment>
<dbReference type="EMBL" id="CAJNJA010042289">
    <property type="protein sequence ID" value="CAE7782576.1"/>
    <property type="molecule type" value="Genomic_DNA"/>
</dbReference>
<dbReference type="AlphaFoldDB" id="A0A812YIQ1"/>
<proteinExistence type="predicted"/>
<evidence type="ECO:0000313" key="2">
    <source>
        <dbReference type="Proteomes" id="UP000601435"/>
    </source>
</evidence>
<accession>A0A812YIQ1</accession>